<organism evidence="3 4">
    <name type="scientific">Hartmannibacter diazotrophicus</name>
    <dbReference type="NCBI Taxonomy" id="1482074"/>
    <lineage>
        <taxon>Bacteria</taxon>
        <taxon>Pseudomonadati</taxon>
        <taxon>Pseudomonadota</taxon>
        <taxon>Alphaproteobacteria</taxon>
        <taxon>Hyphomicrobiales</taxon>
        <taxon>Pleomorphomonadaceae</taxon>
        <taxon>Hartmannibacter</taxon>
    </lineage>
</organism>
<proteinExistence type="predicted"/>
<dbReference type="OrthoDB" id="5287468at2"/>
<evidence type="ECO:0000259" key="2">
    <source>
        <dbReference type="Pfam" id="PF07992"/>
    </source>
</evidence>
<dbReference type="AlphaFoldDB" id="A0A2C9DB76"/>
<evidence type="ECO:0000313" key="4">
    <source>
        <dbReference type="Proteomes" id="UP000223606"/>
    </source>
</evidence>
<feature type="domain" description="FAD/NAD(P)-binding" evidence="2">
    <location>
        <begin position="9"/>
        <end position="299"/>
    </location>
</feature>
<accession>A0A2C9DB76</accession>
<evidence type="ECO:0000256" key="1">
    <source>
        <dbReference type="ARBA" id="ARBA00023002"/>
    </source>
</evidence>
<dbReference type="Gene3D" id="3.50.50.60">
    <property type="entry name" value="FAD/NAD(P)-binding domain"/>
    <property type="match status" value="2"/>
</dbReference>
<dbReference type="Proteomes" id="UP000223606">
    <property type="component" value="Chromosome 1"/>
</dbReference>
<dbReference type="InterPro" id="IPR036188">
    <property type="entry name" value="FAD/NAD-bd_sf"/>
</dbReference>
<evidence type="ECO:0000313" key="3">
    <source>
        <dbReference type="EMBL" id="SON57574.1"/>
    </source>
</evidence>
<keyword evidence="4" id="KW-1185">Reference proteome</keyword>
<dbReference type="KEGG" id="hdi:HDIA_4033"/>
<dbReference type="PANTHER" id="PTHR42949">
    <property type="entry name" value="ANAEROBIC GLYCEROL-3-PHOSPHATE DEHYDROGENASE SUBUNIT B"/>
    <property type="match status" value="1"/>
</dbReference>
<dbReference type="InterPro" id="IPR023753">
    <property type="entry name" value="FAD/NAD-binding_dom"/>
</dbReference>
<dbReference type="PRINTS" id="PR00469">
    <property type="entry name" value="PNDRDTASEII"/>
</dbReference>
<sequence length="414" mass="43935">MREEAEQADVIVVGGGPAGLAAATELRRSGIARVIVLDREGEAGGIPRHCGHYPFGMREFHRVLKGPDYAARLVKRAKAAGVEIRTHTAVTALHPGGRLSLSTPDGLRQIEGRAVLLATGVRETSRAGRLIGGEKPGGVIPTGALQGLVYLNGQRPFLRPVIVGSELVAFSALLTCRHAGIRPLAMIEPGSRPTARAISTVLAHLMGVPVLVGTEVEEILGRDRVERVVVADAEGRREIEADGVIVTGAFRPEATLIRQSHLEFDRLSGGPAIDQYGRLSDPAYFAAGNLLRAVETAGWSWAEGHRAAKAIAAALAGRLPSPEASVRVTVDSDALKLALPQRLACGPAAPGAADRIQVRLLRPASGRLRLMRGGECLVERRIDSLPERRILLPIPSLPASARQGDDLRVVLDEG</sequence>
<protein>
    <submittedName>
        <fullName evidence="3">Opine oxidase subunit A</fullName>
    </submittedName>
</protein>
<dbReference type="RefSeq" id="WP_099557809.1">
    <property type="nucleotide sequence ID" value="NZ_LT960614.1"/>
</dbReference>
<gene>
    <name evidence="3" type="primary">ooxA1</name>
    <name evidence="3" type="ORF">HDIA_4033</name>
</gene>
<dbReference type="Pfam" id="PF07992">
    <property type="entry name" value="Pyr_redox_2"/>
    <property type="match status" value="1"/>
</dbReference>
<name>A0A2C9DB76_9HYPH</name>
<dbReference type="PRINTS" id="PR00368">
    <property type="entry name" value="FADPNR"/>
</dbReference>
<reference evidence="4" key="1">
    <citation type="submission" date="2017-09" db="EMBL/GenBank/DDBJ databases">
        <title>Genome sequence of Nannocystis excedens DSM 71.</title>
        <authorList>
            <person name="Blom J."/>
        </authorList>
    </citation>
    <scope>NUCLEOTIDE SEQUENCE [LARGE SCALE GENOMIC DNA]</scope>
    <source>
        <strain evidence="4">type strain: E19</strain>
    </source>
</reference>
<dbReference type="EMBL" id="LT960614">
    <property type="protein sequence ID" value="SON57574.1"/>
    <property type="molecule type" value="Genomic_DNA"/>
</dbReference>
<dbReference type="SUPFAM" id="SSF51905">
    <property type="entry name" value="FAD/NAD(P)-binding domain"/>
    <property type="match status" value="2"/>
</dbReference>
<dbReference type="InterPro" id="IPR051691">
    <property type="entry name" value="Metab_Enz_Cyan_OpOx_G3PDH"/>
</dbReference>
<keyword evidence="1" id="KW-0560">Oxidoreductase</keyword>
<dbReference type="PANTHER" id="PTHR42949:SF3">
    <property type="entry name" value="ANAEROBIC GLYCEROL-3-PHOSPHATE DEHYDROGENASE SUBUNIT B"/>
    <property type="match status" value="1"/>
</dbReference>
<dbReference type="GO" id="GO:0016491">
    <property type="term" value="F:oxidoreductase activity"/>
    <property type="evidence" value="ECO:0007669"/>
    <property type="project" value="UniProtKB-KW"/>
</dbReference>